<dbReference type="SMART" id="SM00268">
    <property type="entry name" value="ACTIN"/>
    <property type="match status" value="1"/>
</dbReference>
<protein>
    <recommendedName>
        <fullName evidence="11">Actin-related protein 5</fullName>
    </recommendedName>
</protein>
<evidence type="ECO:0000256" key="4">
    <source>
        <dbReference type="ARBA" id="ARBA00023054"/>
    </source>
</evidence>
<dbReference type="Proteomes" id="UP000094236">
    <property type="component" value="Unassembled WGS sequence"/>
</dbReference>
<dbReference type="PANTHER" id="PTHR11937">
    <property type="entry name" value="ACTIN"/>
    <property type="match status" value="1"/>
</dbReference>
<evidence type="ECO:0000256" key="7">
    <source>
        <dbReference type="RuleBase" id="RU000487"/>
    </source>
</evidence>
<feature type="region of interest" description="Disordered" evidence="8">
    <location>
        <begin position="422"/>
        <end position="450"/>
    </location>
</feature>
<dbReference type="SUPFAM" id="SSF53067">
    <property type="entry name" value="Actin-like ATPase domain"/>
    <property type="match status" value="2"/>
</dbReference>
<dbReference type="Pfam" id="PF00022">
    <property type="entry name" value="Actin"/>
    <property type="match status" value="2"/>
</dbReference>
<keyword evidence="4" id="KW-0175">Coiled coil</keyword>
<keyword evidence="3" id="KW-0805">Transcription regulation</keyword>
<feature type="region of interest" description="Disordered" evidence="8">
    <location>
        <begin position="381"/>
        <end position="408"/>
    </location>
</feature>
<dbReference type="Gene3D" id="3.30.420.40">
    <property type="match status" value="4"/>
</dbReference>
<name>A0A1E4TR29_PACTA</name>
<dbReference type="GO" id="GO:0030234">
    <property type="term" value="F:enzyme regulator activity"/>
    <property type="evidence" value="ECO:0007669"/>
    <property type="project" value="EnsemblFungi"/>
</dbReference>
<dbReference type="FunFam" id="3.30.420.40:FF:000122">
    <property type="entry name" value="ARP5 actin-related protein 5 homolog"/>
    <property type="match status" value="1"/>
</dbReference>
<dbReference type="FunFam" id="3.30.420.40:FF:000058">
    <property type="entry name" value="Putative actin-related protein 5"/>
    <property type="match status" value="1"/>
</dbReference>
<proteinExistence type="inferred from homology"/>
<dbReference type="OrthoDB" id="7340501at2759"/>
<comment type="subcellular location">
    <subcellularLocation>
        <location evidence="1">Nucleus</location>
    </subcellularLocation>
</comment>
<keyword evidence="5" id="KW-0804">Transcription</keyword>
<accession>A0A1E4TR29</accession>
<evidence type="ECO:0000256" key="6">
    <source>
        <dbReference type="ARBA" id="ARBA00023242"/>
    </source>
</evidence>
<feature type="compositionally biased region" description="Polar residues" evidence="8">
    <location>
        <begin position="1"/>
        <end position="12"/>
    </location>
</feature>
<feature type="region of interest" description="Disordered" evidence="8">
    <location>
        <begin position="1"/>
        <end position="28"/>
    </location>
</feature>
<dbReference type="InterPro" id="IPR004000">
    <property type="entry name" value="Actin"/>
</dbReference>
<gene>
    <name evidence="9" type="ORF">PACTADRAFT_44513</name>
</gene>
<organism evidence="9 10">
    <name type="scientific">Pachysolen tannophilus NRRL Y-2460</name>
    <dbReference type="NCBI Taxonomy" id="669874"/>
    <lineage>
        <taxon>Eukaryota</taxon>
        <taxon>Fungi</taxon>
        <taxon>Dikarya</taxon>
        <taxon>Ascomycota</taxon>
        <taxon>Saccharomycotina</taxon>
        <taxon>Pichiomycetes</taxon>
        <taxon>Pachysolenaceae</taxon>
        <taxon>Pachysolen</taxon>
    </lineage>
</organism>
<dbReference type="CDD" id="cd10211">
    <property type="entry name" value="ASKHA_NBD_Arp5"/>
    <property type="match status" value="1"/>
</dbReference>
<dbReference type="GO" id="GO:0006338">
    <property type="term" value="P:chromatin remodeling"/>
    <property type="evidence" value="ECO:0007669"/>
    <property type="project" value="EnsemblFungi"/>
</dbReference>
<feature type="compositionally biased region" description="Basic and acidic residues" evidence="8">
    <location>
        <begin position="427"/>
        <end position="450"/>
    </location>
</feature>
<dbReference type="EMBL" id="KV454016">
    <property type="protein sequence ID" value="ODV94205.1"/>
    <property type="molecule type" value="Genomic_DNA"/>
</dbReference>
<dbReference type="STRING" id="669874.A0A1E4TR29"/>
<evidence type="ECO:0000256" key="8">
    <source>
        <dbReference type="SAM" id="MobiDB-lite"/>
    </source>
</evidence>
<evidence type="ECO:0008006" key="11">
    <source>
        <dbReference type="Google" id="ProtNLM"/>
    </source>
</evidence>
<comment type="similarity">
    <text evidence="7">Belongs to the actin family.</text>
</comment>
<dbReference type="InterPro" id="IPR043129">
    <property type="entry name" value="ATPase_NBD"/>
</dbReference>
<keyword evidence="10" id="KW-1185">Reference proteome</keyword>
<evidence type="ECO:0000256" key="3">
    <source>
        <dbReference type="ARBA" id="ARBA00023015"/>
    </source>
</evidence>
<keyword evidence="6" id="KW-0539">Nucleus</keyword>
<evidence type="ECO:0000313" key="9">
    <source>
        <dbReference type="EMBL" id="ODV94205.1"/>
    </source>
</evidence>
<dbReference type="AlphaFoldDB" id="A0A1E4TR29"/>
<evidence type="ECO:0000256" key="2">
    <source>
        <dbReference type="ARBA" id="ARBA00022763"/>
    </source>
</evidence>
<dbReference type="GO" id="GO:0031011">
    <property type="term" value="C:Ino80 complex"/>
    <property type="evidence" value="ECO:0007669"/>
    <property type="project" value="EnsemblFungi"/>
</dbReference>
<dbReference type="Gene3D" id="3.90.640.10">
    <property type="entry name" value="Actin, Chain A, domain 4"/>
    <property type="match status" value="2"/>
</dbReference>
<feature type="region of interest" description="Disordered" evidence="8">
    <location>
        <begin position="485"/>
        <end position="542"/>
    </location>
</feature>
<keyword evidence="2" id="KW-0227">DNA damage</keyword>
<sequence>MPVSSNSKSGRYNHSRDEDLPPQKVYPLRDLAPTTQPEYISTDYSENVPIAIDLGKSETRVGLVNGAMPSHRFPTIVSRYRDRKLTKTLTIVGNDIYLEPSVKSSSKSPFDGNLVTNWDYVESILDYSLAHLGVSSSGFVNNPILLTEIVGAPQSHRRNMYQLLFEAYQVPKVVSGIDSLFSFYANSGRDGLVIGTGHEATHIIPVLDGKGILNECKRIDWGGNSAVNYLQRSLNLKYPYFPSKFTNSQIDYLIKDHCYISTDFDQEMRSYLDMDVLEQKDVCVEAPFTEVIKPQKTEEELRLETEKRKESGRLLQEMARKKRLEKLVQKEQEFEYFSKIRNEIANTSKKHILNTLITEGFDDEADFKKYMTNLEKSLKRARNQDVGEDEGPAAETNNFPLVDIPDDQLDEDEIKEKRKQRLMKSNFEARQRAKEEKLAEQKRKEEEELKDKRFRETDLNGWIAEKRSQLQVILNKKKERKKLKEELNNRKSHAAQQRMKNIASLASDDKNGVDSINSNRRRRNQNATIDNDPNDTFGANDDDWAIYRDIGENAEQESEFEEEEDTKILKIEQELLEYDPNFTVEDTMANNFNWRNSVVHKFLRGPRPFNQEDSHEQHRIHLNVERIKVPEIMFQPSSIAGIDQAGIIEISENIIWNRLSDEKRYEVCKDIFITGGQGYFQNFEERLYTEFRSFLPVGTELKIRKAENPTLDAWRGMSLWSKTPECEKSYISKQDYEEMGPDYIKEHNLGNFAN</sequence>
<evidence type="ECO:0000256" key="5">
    <source>
        <dbReference type="ARBA" id="ARBA00023163"/>
    </source>
</evidence>
<evidence type="ECO:0000313" key="10">
    <source>
        <dbReference type="Proteomes" id="UP000094236"/>
    </source>
</evidence>
<evidence type="ECO:0000256" key="1">
    <source>
        <dbReference type="ARBA" id="ARBA00004123"/>
    </source>
</evidence>
<dbReference type="GO" id="GO:0006974">
    <property type="term" value="P:DNA damage response"/>
    <property type="evidence" value="ECO:0007669"/>
    <property type="project" value="UniProtKB-KW"/>
</dbReference>
<reference evidence="10" key="1">
    <citation type="submission" date="2016-05" db="EMBL/GenBank/DDBJ databases">
        <title>Comparative genomics of biotechnologically important yeasts.</title>
        <authorList>
            <consortium name="DOE Joint Genome Institute"/>
            <person name="Riley R."/>
            <person name="Haridas S."/>
            <person name="Wolfe K.H."/>
            <person name="Lopes M.R."/>
            <person name="Hittinger C.T."/>
            <person name="Goker M."/>
            <person name="Salamov A."/>
            <person name="Wisecaver J."/>
            <person name="Long T.M."/>
            <person name="Aerts A.L."/>
            <person name="Barry K."/>
            <person name="Choi C."/>
            <person name="Clum A."/>
            <person name="Coughlan A.Y."/>
            <person name="Deshpande S."/>
            <person name="Douglass A.P."/>
            <person name="Hanson S.J."/>
            <person name="Klenk H.-P."/>
            <person name="Labutti K."/>
            <person name="Lapidus A."/>
            <person name="Lindquist E."/>
            <person name="Lipzen A."/>
            <person name="Meier-Kolthoff J.P."/>
            <person name="Ohm R.A."/>
            <person name="Otillar R.P."/>
            <person name="Pangilinan J."/>
            <person name="Peng Y."/>
            <person name="Rokas A."/>
            <person name="Rosa C.A."/>
            <person name="Scheuner C."/>
            <person name="Sibirny A.A."/>
            <person name="Slot J.C."/>
            <person name="Stielow J.B."/>
            <person name="Sun H."/>
            <person name="Kurtzman C.P."/>
            <person name="Blackwell M."/>
            <person name="Grigoriev I.V."/>
            <person name="Jeffries T.W."/>
        </authorList>
    </citation>
    <scope>NUCLEOTIDE SEQUENCE [LARGE SCALE GENOMIC DNA]</scope>
    <source>
        <strain evidence="10">NRRL Y-2460</strain>
    </source>
</reference>